<dbReference type="CDD" id="cd08996">
    <property type="entry name" value="GH32_FFase"/>
    <property type="match status" value="1"/>
</dbReference>
<dbReference type="Pfam" id="PF00251">
    <property type="entry name" value="Glyco_hydro_32N"/>
    <property type="match status" value="2"/>
</dbReference>
<feature type="domain" description="LamG-like jellyroll fold" evidence="7">
    <location>
        <begin position="945"/>
        <end position="1094"/>
    </location>
</feature>
<dbReference type="Pfam" id="PF13385">
    <property type="entry name" value="Laminin_G_3"/>
    <property type="match status" value="1"/>
</dbReference>
<evidence type="ECO:0000256" key="5">
    <source>
        <dbReference type="ARBA" id="ARBA00023295"/>
    </source>
</evidence>
<feature type="region of interest" description="Disordered" evidence="6">
    <location>
        <begin position="1795"/>
        <end position="1826"/>
    </location>
</feature>
<comment type="similarity">
    <text evidence="1">Belongs to the glycosyl hydrolase 32 family.</text>
</comment>
<dbReference type="Proteomes" id="UP000663981">
    <property type="component" value="Unassembled WGS sequence"/>
</dbReference>
<evidence type="ECO:0000256" key="4">
    <source>
        <dbReference type="ARBA" id="ARBA00023157"/>
    </source>
</evidence>
<dbReference type="Gene3D" id="2.60.120.200">
    <property type="match status" value="1"/>
</dbReference>
<dbReference type="InterPro" id="IPR001362">
    <property type="entry name" value="Glyco_hydro_32"/>
</dbReference>
<keyword evidence="4" id="KW-1015">Disulfide bond</keyword>
<accession>A0ABS3N5N4</accession>
<evidence type="ECO:0000256" key="1">
    <source>
        <dbReference type="ARBA" id="ARBA00009902"/>
    </source>
</evidence>
<evidence type="ECO:0000313" key="9">
    <source>
        <dbReference type="Proteomes" id="UP000663981"/>
    </source>
</evidence>
<dbReference type="PANTHER" id="PTHR42800">
    <property type="entry name" value="EXOINULINASE INUD (AFU_ORTHOLOGUE AFUA_5G00480)"/>
    <property type="match status" value="1"/>
</dbReference>
<gene>
    <name evidence="8" type="ORF">I7822_17645</name>
</gene>
<evidence type="ECO:0000256" key="3">
    <source>
        <dbReference type="ARBA" id="ARBA00022801"/>
    </source>
</evidence>
<evidence type="ECO:0000313" key="8">
    <source>
        <dbReference type="EMBL" id="MBO1513478.1"/>
    </source>
</evidence>
<dbReference type="InterPro" id="IPR013148">
    <property type="entry name" value="Glyco_hydro_32_N"/>
</dbReference>
<dbReference type="InterPro" id="IPR013320">
    <property type="entry name" value="ConA-like_dom_sf"/>
</dbReference>
<name>A0ABS3N5N4_9BACI</name>
<dbReference type="Pfam" id="PF08244">
    <property type="entry name" value="Glyco_hydro_32C"/>
    <property type="match status" value="2"/>
</dbReference>
<dbReference type="CDD" id="cd18622">
    <property type="entry name" value="GH32_Inu-like"/>
    <property type="match status" value="1"/>
</dbReference>
<dbReference type="InterPro" id="IPR023296">
    <property type="entry name" value="Glyco_hydro_beta-prop_sf"/>
</dbReference>
<keyword evidence="3" id="KW-0378">Hydrolase</keyword>
<keyword evidence="9" id="KW-1185">Reference proteome</keyword>
<dbReference type="SUPFAM" id="SSF75005">
    <property type="entry name" value="Arabinanase/levansucrase/invertase"/>
    <property type="match status" value="2"/>
</dbReference>
<comment type="caution">
    <text evidence="8">The sequence shown here is derived from an EMBL/GenBank/DDBJ whole genome shotgun (WGS) entry which is preliminary data.</text>
</comment>
<dbReference type="Gene3D" id="2.60.120.260">
    <property type="entry name" value="Galactose-binding domain-like"/>
    <property type="match status" value="2"/>
</dbReference>
<dbReference type="InterPro" id="IPR006558">
    <property type="entry name" value="LamG-like"/>
</dbReference>
<dbReference type="PANTHER" id="PTHR42800:SF1">
    <property type="entry name" value="EXOINULINASE INUD (AFU_ORTHOLOGUE AFUA_5G00480)"/>
    <property type="match status" value="1"/>
</dbReference>
<evidence type="ECO:0000256" key="6">
    <source>
        <dbReference type="SAM" id="MobiDB-lite"/>
    </source>
</evidence>
<dbReference type="SMART" id="SM00640">
    <property type="entry name" value="Glyco_32"/>
    <property type="match status" value="2"/>
</dbReference>
<reference evidence="8 9" key="1">
    <citation type="submission" date="2021-03" db="EMBL/GenBank/DDBJ databases">
        <title>Whole genome sequence of Metabacillus bambusae BG109.</title>
        <authorList>
            <person name="Jeong J.W."/>
        </authorList>
    </citation>
    <scope>NUCLEOTIDE SEQUENCE [LARGE SCALE GENOMIC DNA]</scope>
    <source>
        <strain evidence="8 9">BG109</strain>
    </source>
</reference>
<sequence length="1826" mass="204838">MFQKIKRTKPLHLFLIFVLTVQLFFPYLATVNSASLPVENEENYRPGYHFSPLKNWMNDPNGMVYHNGEYHLFYQHNPTDKVWGPMYWGHAISKDLVNWEHYPIAIYPDENGFAWSGSAVVDYDNTSGLGTKENPPMVALYTSENGGDNQHVSATYSVDNGRTWTSLNENPILTMPNDLKASNGGSGVFRDPKVFWHEESNQWIFVITSGKQIDFYSSSNLLEWTKVGGFSDPKAAELGLWECPDLFELPVYDTSGNKTGSKWVLTVSINPSPTGGTGLHYYVGNFDGKTFTPDENSEEFMWADFGADFYAAVTWSNTYNQPEDGRQLWLGWMNNPAQYAGQIPTSPWRGAMTIPRELSLIEKEEGIFLKQQPVNELKSLRDTAKEVKITNKKISTENILKDVEADMFEIDAEFNLSDATANEFGFRVRKSENESTTVSYNIAEEKLSVDRTQSGKTDFHKDFPSIQHTNLTVKDGILNIKLLVDRSSVEVFADEGTAVFTNQIFPSETSRQIDLFAKDGEVTLNSLAFYPMKEATFTTNQEDIDVGNLPNSIENPNFETGDLSGWKVTGSAFRAPVSNATEFWGGPFEHEGTYHAWGFQGAKSDEKSDLRTGVMRSSAFVLEGNGEIDFLVGGGQDVNKLYVSLVRASTGEELMKATGANTEKYRRVKWDASEYIGEALYMKVVDYHSGGFGHINVDDFHVYNDEERIKINLLNPGFETGDLTGWTAEGNAFAGTVTDQATYWDTKIPFEHKGNYHLWGFQGAAPEEADKRTGSLTSNTFQLSGNGEISFLVGGGDEVDGEKKYDLYVALVRASDGKELFKATGPESETYERVTWNAADYLGEGVYIKVVDQHTGGFGHINVDDFQVENRGILSHWNFDENEGNTIRDVVKNEELKVEYVFTDAVYKPSSDPLWRKGVINNALLFDGYSTYVKQPVSKSRQPNDALTIEAWVAPRSYEWGDLGQLSAIVNQHNKAKGEGYILGMGRHGKWSFQAGINGEWKEVWAADDKPLEKDKWSYVVATFDQDKQKMKLFLNGELVGEVETPENASINATENDLLIGKHNTAAVLSSFTANMFNGMIDELKIYNKSLTDEVIKSNYNQVIENNEGQLPSPDLSFDRSVYDGDRYRPQFHFLSPGHWMNEPHAPFKYNGKYHIFYQHNPQGPYWHQIHWGHAVSDDMVHWEDAPVALAPSGVSPDGVWSGAAHFDKNGDPVLFFTAGDDSKTPNQMTGLAKPVDVTDPMLKDWDMLPKPVTIQEPNLPAEEGTVMYGQFRDPFVWKDGDTWYQIVGSGIENVGGTALLYTSQDLENWEYKGPFFVGDSKAHPKTGDVWELPVFLPIGKDANGEQKYAFFINPWFKNYSEHNVKYVYHWIGSWDKETNRFIPDHEEPKLFDYGEHFTGPSGMIDENGRSILFSIAQDRRTDEQHFDAGWAHNAGLPLELSLLENGELGIEPINELSTLRGENLLDLENKTISKANEQLANIKGDMLEITLEVKANSDEKYGIKVRQSSDSSEEVNLYFDEASEQFGVDATKMSLDPDIAKTSSKGTLSLDGENLKLHIYLDRSMIEAYANDKKSITTRAYPTRADAIGIELWSQNGTAKIVAMEIHELGSAYSDNVVPAFYGDESEQEEIPHGELTNHDFQSGDLSGWTIVEGNSFTNDHITNKNDWGWGGPFGQATTSTDPNRNHLWGFHPDHGGDSATGIMKSETFTLGGDGQIDFLTSGGADEQLLYFALVDAQTNEIVKKATGHNGEAYRRVRWDASEFLGEELYLQLVDQHTGGWGHINLDDVNVPVHIEGGEDSNPEEPISKDKKKKEKKEKKDGDRK</sequence>
<dbReference type="RefSeq" id="WP_207980423.1">
    <property type="nucleotide sequence ID" value="NZ_JAGDEL010000014.1"/>
</dbReference>
<dbReference type="Gene3D" id="2.115.10.20">
    <property type="entry name" value="Glycosyl hydrolase domain, family 43"/>
    <property type="match status" value="2"/>
</dbReference>
<protein>
    <submittedName>
        <fullName evidence="8">GH32 C-terminal domain-containing protein</fullName>
    </submittedName>
</protein>
<dbReference type="PROSITE" id="PS00609">
    <property type="entry name" value="GLYCOSYL_HYDROL_F32"/>
    <property type="match status" value="1"/>
</dbReference>
<dbReference type="EMBL" id="JAGDEL010000014">
    <property type="protein sequence ID" value="MBO1513478.1"/>
    <property type="molecule type" value="Genomic_DNA"/>
</dbReference>
<dbReference type="InterPro" id="IPR018053">
    <property type="entry name" value="Glyco_hydro_32_AS"/>
</dbReference>
<evidence type="ECO:0000259" key="7">
    <source>
        <dbReference type="SMART" id="SM00560"/>
    </source>
</evidence>
<dbReference type="SMART" id="SM00560">
    <property type="entry name" value="LamGL"/>
    <property type="match status" value="1"/>
</dbReference>
<dbReference type="InterPro" id="IPR013189">
    <property type="entry name" value="Glyco_hydro_32_C"/>
</dbReference>
<organism evidence="8 9">
    <name type="scientific">Metabacillus bambusae</name>
    <dbReference type="NCBI Taxonomy" id="2795218"/>
    <lineage>
        <taxon>Bacteria</taxon>
        <taxon>Bacillati</taxon>
        <taxon>Bacillota</taxon>
        <taxon>Bacilli</taxon>
        <taxon>Bacillales</taxon>
        <taxon>Bacillaceae</taxon>
        <taxon>Metabacillus</taxon>
    </lineage>
</organism>
<keyword evidence="5" id="KW-0326">Glycosidase</keyword>
<dbReference type="Gene3D" id="2.60.120.560">
    <property type="entry name" value="Exo-inulinase, domain 1"/>
    <property type="match status" value="2"/>
</dbReference>
<proteinExistence type="inferred from homology"/>
<evidence type="ECO:0000256" key="2">
    <source>
        <dbReference type="ARBA" id="ARBA00022729"/>
    </source>
</evidence>
<dbReference type="SUPFAM" id="SSF49899">
    <property type="entry name" value="Concanavalin A-like lectins/glucanases"/>
    <property type="match status" value="3"/>
</dbReference>
<keyword evidence="2" id="KW-0732">Signal</keyword>